<evidence type="ECO:0000313" key="6">
    <source>
        <dbReference type="Proteomes" id="UP001058003"/>
    </source>
</evidence>
<dbReference type="InterPro" id="IPR036390">
    <property type="entry name" value="WH_DNA-bd_sf"/>
</dbReference>
<dbReference type="InterPro" id="IPR004111">
    <property type="entry name" value="Repressor_TetR_C"/>
</dbReference>
<dbReference type="RefSeq" id="WP_162189736.1">
    <property type="nucleotide sequence ID" value="NZ_CP073767.1"/>
</dbReference>
<dbReference type="PROSITE" id="PS50949">
    <property type="entry name" value="HTH_GNTR"/>
    <property type="match status" value="1"/>
</dbReference>
<dbReference type="InterPro" id="IPR000524">
    <property type="entry name" value="Tscrpt_reg_HTH_GntR"/>
</dbReference>
<dbReference type="Pfam" id="PF00392">
    <property type="entry name" value="GntR"/>
    <property type="match status" value="1"/>
</dbReference>
<dbReference type="AlphaFoldDB" id="A0A9Q9IAQ6"/>
<keyword evidence="6" id="KW-1185">Reference proteome</keyword>
<dbReference type="SUPFAM" id="SSF46785">
    <property type="entry name" value="Winged helix' DNA-binding domain"/>
    <property type="match status" value="1"/>
</dbReference>
<dbReference type="Proteomes" id="UP001058003">
    <property type="component" value="Chromosome"/>
</dbReference>
<dbReference type="InterPro" id="IPR036271">
    <property type="entry name" value="Tet_transcr_reg_TetR-rel_C_sf"/>
</dbReference>
<dbReference type="Gene3D" id="1.10.10.10">
    <property type="entry name" value="Winged helix-like DNA-binding domain superfamily/Winged helix DNA-binding domain"/>
    <property type="match status" value="1"/>
</dbReference>
<evidence type="ECO:0000256" key="2">
    <source>
        <dbReference type="ARBA" id="ARBA00023125"/>
    </source>
</evidence>
<keyword evidence="2" id="KW-0238">DNA-binding</keyword>
<evidence type="ECO:0000256" key="1">
    <source>
        <dbReference type="ARBA" id="ARBA00023015"/>
    </source>
</evidence>
<dbReference type="SMART" id="SM00345">
    <property type="entry name" value="HTH_GNTR"/>
    <property type="match status" value="1"/>
</dbReference>
<keyword evidence="1" id="KW-0805">Transcription regulation</keyword>
<evidence type="ECO:0000256" key="3">
    <source>
        <dbReference type="ARBA" id="ARBA00023163"/>
    </source>
</evidence>
<keyword evidence="3" id="KW-0804">Transcription</keyword>
<accession>A0A9Q9IAQ6</accession>
<proteinExistence type="predicted"/>
<reference evidence="5" key="1">
    <citation type="submission" date="2021-04" db="EMBL/GenBank/DDBJ databases">
        <title>Dactylosporangium aurantiacum NRRL B-8018 full assembly.</title>
        <authorList>
            <person name="Hartkoorn R.C."/>
            <person name="Beaudoing E."/>
            <person name="Hot D."/>
        </authorList>
    </citation>
    <scope>NUCLEOTIDE SEQUENCE</scope>
    <source>
        <strain evidence="5">NRRL B-8018</strain>
    </source>
</reference>
<dbReference type="InterPro" id="IPR009057">
    <property type="entry name" value="Homeodomain-like_sf"/>
</dbReference>
<evidence type="ECO:0000313" key="5">
    <source>
        <dbReference type="EMBL" id="UWZ52321.1"/>
    </source>
</evidence>
<feature type="domain" description="HTH gntR-type" evidence="4">
    <location>
        <begin position="2"/>
        <end position="69"/>
    </location>
</feature>
<organism evidence="5 6">
    <name type="scientific">Dactylosporangium aurantiacum</name>
    <dbReference type="NCBI Taxonomy" id="35754"/>
    <lineage>
        <taxon>Bacteria</taxon>
        <taxon>Bacillati</taxon>
        <taxon>Actinomycetota</taxon>
        <taxon>Actinomycetes</taxon>
        <taxon>Micromonosporales</taxon>
        <taxon>Micromonosporaceae</taxon>
        <taxon>Dactylosporangium</taxon>
    </lineage>
</organism>
<dbReference type="SUPFAM" id="SSF46689">
    <property type="entry name" value="Homeodomain-like"/>
    <property type="match status" value="1"/>
</dbReference>
<dbReference type="GO" id="GO:0045892">
    <property type="term" value="P:negative regulation of DNA-templated transcription"/>
    <property type="evidence" value="ECO:0007669"/>
    <property type="project" value="InterPro"/>
</dbReference>
<dbReference type="GO" id="GO:0003677">
    <property type="term" value="F:DNA binding"/>
    <property type="evidence" value="ECO:0007669"/>
    <property type="project" value="UniProtKB-KW"/>
</dbReference>
<sequence length="268" mass="29116">MARVAAGVVAQLCRRIADGQLRPGDAAPSAEDLARELAVTTGAADHALVMLHQEGVVEDAPDGPVITDRAPRIAAGWRADAPRRGAARADARLVALTVRTAIRLADADGLAETSMRRIAGELDMDFTAVRRFVPDRARLEALMADTVFAGHPPPEPSTGDWRARLTALCRLQLLLYRRHRWLPEAVSFREPWLGPHVAGHLDRAERALQDQPPGTARRLALTAANFVRGHGMRLAQQEPAQDDDAFEFGLQRLLDGFARPAPDGGGHR</sequence>
<dbReference type="GO" id="GO:0003700">
    <property type="term" value="F:DNA-binding transcription factor activity"/>
    <property type="evidence" value="ECO:0007669"/>
    <property type="project" value="InterPro"/>
</dbReference>
<name>A0A9Q9IAQ6_9ACTN</name>
<dbReference type="Pfam" id="PF02909">
    <property type="entry name" value="TetR_C_1"/>
    <property type="match status" value="1"/>
</dbReference>
<gene>
    <name evidence="5" type="ORF">Daura_37525</name>
</gene>
<dbReference type="KEGG" id="daur:Daura_37525"/>
<dbReference type="Gene3D" id="1.10.357.10">
    <property type="entry name" value="Tetracycline Repressor, domain 2"/>
    <property type="match status" value="1"/>
</dbReference>
<protein>
    <submittedName>
        <fullName evidence="5">GntR family transcriptional regulator</fullName>
    </submittedName>
</protein>
<dbReference type="InterPro" id="IPR036388">
    <property type="entry name" value="WH-like_DNA-bd_sf"/>
</dbReference>
<evidence type="ECO:0000259" key="4">
    <source>
        <dbReference type="PROSITE" id="PS50949"/>
    </source>
</evidence>
<dbReference type="EMBL" id="CP073767">
    <property type="protein sequence ID" value="UWZ52321.1"/>
    <property type="molecule type" value="Genomic_DNA"/>
</dbReference>
<dbReference type="SUPFAM" id="SSF48498">
    <property type="entry name" value="Tetracyclin repressor-like, C-terminal domain"/>
    <property type="match status" value="1"/>
</dbReference>